<keyword evidence="1" id="KW-0732">Signal</keyword>
<feature type="chain" id="PRO_5029540103" description="Secreted protein" evidence="1">
    <location>
        <begin position="30"/>
        <end position="125"/>
    </location>
</feature>
<dbReference type="Proteomes" id="UP000585614">
    <property type="component" value="Unassembled WGS sequence"/>
</dbReference>
<evidence type="ECO:0008006" key="4">
    <source>
        <dbReference type="Google" id="ProtNLM"/>
    </source>
</evidence>
<dbReference type="EMBL" id="JACAGC010000001">
    <property type="protein sequence ID" value="KAF6390421.1"/>
    <property type="molecule type" value="Genomic_DNA"/>
</dbReference>
<evidence type="ECO:0000313" key="3">
    <source>
        <dbReference type="Proteomes" id="UP000585614"/>
    </source>
</evidence>
<protein>
    <recommendedName>
        <fullName evidence="4">Secreted protein</fullName>
    </recommendedName>
</protein>
<gene>
    <name evidence="2" type="ORF">mRhiFer1_007977</name>
</gene>
<evidence type="ECO:0000313" key="2">
    <source>
        <dbReference type="EMBL" id="KAF6390421.1"/>
    </source>
</evidence>
<organism evidence="2 3">
    <name type="scientific">Rhinolophus ferrumequinum</name>
    <name type="common">Greater horseshoe bat</name>
    <dbReference type="NCBI Taxonomy" id="59479"/>
    <lineage>
        <taxon>Eukaryota</taxon>
        <taxon>Metazoa</taxon>
        <taxon>Chordata</taxon>
        <taxon>Craniata</taxon>
        <taxon>Vertebrata</taxon>
        <taxon>Euteleostomi</taxon>
        <taxon>Mammalia</taxon>
        <taxon>Eutheria</taxon>
        <taxon>Laurasiatheria</taxon>
        <taxon>Chiroptera</taxon>
        <taxon>Yinpterochiroptera</taxon>
        <taxon>Rhinolophoidea</taxon>
        <taxon>Rhinolophidae</taxon>
        <taxon>Rhinolophinae</taxon>
        <taxon>Rhinolophus</taxon>
    </lineage>
</organism>
<accession>A0A7J8AVX1</accession>
<evidence type="ECO:0000256" key="1">
    <source>
        <dbReference type="SAM" id="SignalP"/>
    </source>
</evidence>
<dbReference type="AlphaFoldDB" id="A0A7J8AVX1"/>
<comment type="caution">
    <text evidence="2">The sequence shown here is derived from an EMBL/GenBank/DDBJ whole genome shotgun (WGS) entry which is preliminary data.</text>
</comment>
<reference evidence="2 3" key="1">
    <citation type="journal article" date="2020" name="Nature">
        <title>Six reference-quality genomes reveal evolution of bat adaptations.</title>
        <authorList>
            <person name="Jebb D."/>
            <person name="Huang Z."/>
            <person name="Pippel M."/>
            <person name="Hughes G.M."/>
            <person name="Lavrichenko K."/>
            <person name="Devanna P."/>
            <person name="Winkler S."/>
            <person name="Jermiin L.S."/>
            <person name="Skirmuntt E.C."/>
            <person name="Katzourakis A."/>
            <person name="Burkitt-Gray L."/>
            <person name="Ray D.A."/>
            <person name="Sullivan K.A.M."/>
            <person name="Roscito J.G."/>
            <person name="Kirilenko B.M."/>
            <person name="Davalos L.M."/>
            <person name="Corthals A.P."/>
            <person name="Power M.L."/>
            <person name="Jones G."/>
            <person name="Ransome R.D."/>
            <person name="Dechmann D.K.N."/>
            <person name="Locatelli A.G."/>
            <person name="Puechmaille S.J."/>
            <person name="Fedrigo O."/>
            <person name="Jarvis E.D."/>
            <person name="Hiller M."/>
            <person name="Vernes S.C."/>
            <person name="Myers E.W."/>
            <person name="Teeling E.C."/>
        </authorList>
    </citation>
    <scope>NUCLEOTIDE SEQUENCE [LARGE SCALE GENOMIC DNA]</scope>
    <source>
        <strain evidence="2">MRhiFer1</strain>
        <tissue evidence="2">Lung</tissue>
    </source>
</reference>
<name>A0A7J8AVX1_RHIFE</name>
<feature type="signal peptide" evidence="1">
    <location>
        <begin position="1"/>
        <end position="29"/>
    </location>
</feature>
<proteinExistence type="predicted"/>
<sequence>MKKGNGHRWRSLIECLQLLCLWATQPVSAGHLFLVFFPSKSLTSPPREHPRCRSSFVWCGRAWESELLPAATSPRLTFQCHRRPGTALVMKATPGKTTVPFHSHKHGLVCGNGCPFLSASGRDDS</sequence>